<comment type="caution">
    <text evidence="1">The sequence shown here is derived from an EMBL/GenBank/DDBJ whole genome shotgun (WGS) entry which is preliminary data.</text>
</comment>
<evidence type="ECO:0000313" key="2">
    <source>
        <dbReference type="Proteomes" id="UP000070133"/>
    </source>
</evidence>
<sequence>MANRDANHFTKEHNFGTALLSTARADLMESSKADFAVEGGARASKAAFLGQRAPPCTELCPSLLPPLVWILASPHSHQDGALKDAARTAIVNAQEALYGRHYPQAYHVLALSSSHSVAKQKYDSRDCGTAGTGQIQAIRTSQRFYILRELACAPIGSTANVLHLGQIPSSGKLGEQAECENQTLDNATVSAPTIELASHRTDVTLRPVDVDVSQQMHSTDPSLRCDAVGGGHFDACEDVRWQCVMEVVDVAFGDFCKSVASALRNDTVSASGMSHPSLIPAGTDKSTMKSFSLAGESASQYQSSVNTSSCLFSCQKSRYWLSIRRDAKSETSTESMSKQFQRRDLIAMESIASKNGANSN</sequence>
<dbReference type="AlphaFoldDB" id="A0A139H6L7"/>
<protein>
    <submittedName>
        <fullName evidence="1">Uncharacterized protein</fullName>
    </submittedName>
</protein>
<accession>A0A139H6L7</accession>
<dbReference type="EMBL" id="LFZN01000123">
    <property type="protein sequence ID" value="KXS98071.1"/>
    <property type="molecule type" value="Genomic_DNA"/>
</dbReference>
<name>A0A139H6L7_9PEZI</name>
<dbReference type="Proteomes" id="UP000070133">
    <property type="component" value="Unassembled WGS sequence"/>
</dbReference>
<keyword evidence="2" id="KW-1185">Reference proteome</keyword>
<evidence type="ECO:0000313" key="1">
    <source>
        <dbReference type="EMBL" id="KXS98071.1"/>
    </source>
</evidence>
<proteinExistence type="predicted"/>
<organism evidence="1 2">
    <name type="scientific">Pseudocercospora eumusae</name>
    <dbReference type="NCBI Taxonomy" id="321146"/>
    <lineage>
        <taxon>Eukaryota</taxon>
        <taxon>Fungi</taxon>
        <taxon>Dikarya</taxon>
        <taxon>Ascomycota</taxon>
        <taxon>Pezizomycotina</taxon>
        <taxon>Dothideomycetes</taxon>
        <taxon>Dothideomycetidae</taxon>
        <taxon>Mycosphaerellales</taxon>
        <taxon>Mycosphaerellaceae</taxon>
        <taxon>Pseudocercospora</taxon>
    </lineage>
</organism>
<reference evidence="1 2" key="1">
    <citation type="submission" date="2015-07" db="EMBL/GenBank/DDBJ databases">
        <title>Comparative genomics of the Sigatoka disease complex on banana suggests a link between parallel evolutionary changes in Pseudocercospora fijiensis and Pseudocercospora eumusae and increased virulence on the banana host.</title>
        <authorList>
            <person name="Chang T.-C."/>
            <person name="Salvucci A."/>
            <person name="Crous P.W."/>
            <person name="Stergiopoulos I."/>
        </authorList>
    </citation>
    <scope>NUCLEOTIDE SEQUENCE [LARGE SCALE GENOMIC DNA]</scope>
    <source>
        <strain evidence="1 2">CBS 114824</strain>
    </source>
</reference>
<gene>
    <name evidence="1" type="ORF">AC578_1462</name>
</gene>